<dbReference type="RefSeq" id="WP_012791201.1">
    <property type="nucleotide sequence ID" value="NC_013132.1"/>
</dbReference>
<sequence>MSTYQDKAGDLRTSLSNLIEHSENLPGLKKLSQQATEDYQVQLLHAQKNNSVNTAVFNELHRLNEKAESARSSIRHAEEKIEEAKKKLQEILAPLPDVSVAVELADQYTVWLHADNHEIGYKKN</sequence>
<dbReference type="KEGG" id="cpi:Cpin_3565"/>
<reference evidence="3" key="1">
    <citation type="submission" date="2009-08" db="EMBL/GenBank/DDBJ databases">
        <title>The complete genome of Chitinophaga pinensis DSM 2588.</title>
        <authorList>
            <consortium name="US DOE Joint Genome Institute (JGI-PGF)"/>
            <person name="Lucas S."/>
            <person name="Copeland A."/>
            <person name="Lapidus A."/>
            <person name="Glavina del Rio T."/>
            <person name="Dalin E."/>
            <person name="Tice H."/>
            <person name="Bruce D."/>
            <person name="Goodwin L."/>
            <person name="Pitluck S."/>
            <person name="Kyrpides N."/>
            <person name="Mavromatis K."/>
            <person name="Ivanova N."/>
            <person name="Mikhailova N."/>
            <person name="Sims D."/>
            <person name="Meinche L."/>
            <person name="Brettin T."/>
            <person name="Detter J.C."/>
            <person name="Han C."/>
            <person name="Larimer F."/>
            <person name="Land M."/>
            <person name="Hauser L."/>
            <person name="Markowitz V."/>
            <person name="Cheng J.-F."/>
            <person name="Hugenholtz P."/>
            <person name="Woyke T."/>
            <person name="Wu D."/>
            <person name="Spring S."/>
            <person name="Klenk H.-P."/>
            <person name="Eisen J.A."/>
        </authorList>
    </citation>
    <scope>NUCLEOTIDE SEQUENCE [LARGE SCALE GENOMIC DNA]</scope>
    <source>
        <strain evidence="3">ATCC 43595 / DSM 2588 / LMG 13176 / NBRC 15968 / NCIMB 11800 / UQM 2034</strain>
    </source>
</reference>
<reference evidence="2 3" key="2">
    <citation type="journal article" date="2010" name="Stand. Genomic Sci.">
        <title>Complete genome sequence of Chitinophaga pinensis type strain (UQM 2034).</title>
        <authorList>
            <person name="Glavina Del Rio T."/>
            <person name="Abt B."/>
            <person name="Spring S."/>
            <person name="Lapidus A."/>
            <person name="Nolan M."/>
            <person name="Tice H."/>
            <person name="Copeland A."/>
            <person name="Cheng J.F."/>
            <person name="Chen F."/>
            <person name="Bruce D."/>
            <person name="Goodwin L."/>
            <person name="Pitluck S."/>
            <person name="Ivanova N."/>
            <person name="Mavromatis K."/>
            <person name="Mikhailova N."/>
            <person name="Pati A."/>
            <person name="Chen A."/>
            <person name="Palaniappan K."/>
            <person name="Land M."/>
            <person name="Hauser L."/>
            <person name="Chang Y.J."/>
            <person name="Jeffries C.D."/>
            <person name="Chain P."/>
            <person name="Saunders E."/>
            <person name="Detter J.C."/>
            <person name="Brettin T."/>
            <person name="Rohde M."/>
            <person name="Goker M."/>
            <person name="Bristow J."/>
            <person name="Eisen J.A."/>
            <person name="Markowitz V."/>
            <person name="Hugenholtz P."/>
            <person name="Kyrpides N.C."/>
            <person name="Klenk H.P."/>
            <person name="Lucas S."/>
        </authorList>
    </citation>
    <scope>NUCLEOTIDE SEQUENCE [LARGE SCALE GENOMIC DNA]</scope>
    <source>
        <strain evidence="3">ATCC 43595 / DSM 2588 / LMG 13176 / NBRC 15968 / NCIMB 11800 / UQM 2034</strain>
    </source>
</reference>
<feature type="coiled-coil region" evidence="1">
    <location>
        <begin position="60"/>
        <end position="94"/>
    </location>
</feature>
<keyword evidence="1" id="KW-0175">Coiled coil</keyword>
<evidence type="ECO:0000313" key="3">
    <source>
        <dbReference type="Proteomes" id="UP000002215"/>
    </source>
</evidence>
<dbReference type="Proteomes" id="UP000002215">
    <property type="component" value="Chromosome"/>
</dbReference>
<protein>
    <submittedName>
        <fullName evidence="2">Uncharacterized protein</fullName>
    </submittedName>
</protein>
<name>A0A979G5D8_CHIPD</name>
<gene>
    <name evidence="2" type="ordered locus">Cpin_3565</name>
</gene>
<evidence type="ECO:0000256" key="1">
    <source>
        <dbReference type="SAM" id="Coils"/>
    </source>
</evidence>
<dbReference type="EMBL" id="CP001699">
    <property type="protein sequence ID" value="ACU61028.1"/>
    <property type="molecule type" value="Genomic_DNA"/>
</dbReference>
<dbReference type="AlphaFoldDB" id="A0A979G5D8"/>
<proteinExistence type="predicted"/>
<dbReference type="OrthoDB" id="9837309at2"/>
<accession>A0A979G5D8</accession>
<organism evidence="2 3">
    <name type="scientific">Chitinophaga pinensis (strain ATCC 43595 / DSM 2588 / LMG 13176 / NBRC 15968 / NCIMB 11800 / UQM 2034)</name>
    <dbReference type="NCBI Taxonomy" id="485918"/>
    <lineage>
        <taxon>Bacteria</taxon>
        <taxon>Pseudomonadati</taxon>
        <taxon>Bacteroidota</taxon>
        <taxon>Chitinophagia</taxon>
        <taxon>Chitinophagales</taxon>
        <taxon>Chitinophagaceae</taxon>
        <taxon>Chitinophaga</taxon>
    </lineage>
</organism>
<evidence type="ECO:0000313" key="2">
    <source>
        <dbReference type="EMBL" id="ACU61028.1"/>
    </source>
</evidence>